<organism evidence="3 4">
    <name type="scientific">Calothrix parietina FACHB-288</name>
    <dbReference type="NCBI Taxonomy" id="2692896"/>
    <lineage>
        <taxon>Bacteria</taxon>
        <taxon>Bacillati</taxon>
        <taxon>Cyanobacteriota</taxon>
        <taxon>Cyanophyceae</taxon>
        <taxon>Nostocales</taxon>
        <taxon>Calotrichaceae</taxon>
        <taxon>Calothrix</taxon>
    </lineage>
</organism>
<dbReference type="Proteomes" id="UP000658514">
    <property type="component" value="Unassembled WGS sequence"/>
</dbReference>
<keyword evidence="1" id="KW-0051">Antiviral defense</keyword>
<evidence type="ECO:0000313" key="4">
    <source>
        <dbReference type="Proteomes" id="UP000658514"/>
    </source>
</evidence>
<dbReference type="NCBIfam" id="TIGR03986">
    <property type="entry name" value="TIGR03986 family CRISPR-associated RAMP protein"/>
    <property type="match status" value="1"/>
</dbReference>
<evidence type="ECO:0000256" key="1">
    <source>
        <dbReference type="ARBA" id="ARBA00023118"/>
    </source>
</evidence>
<keyword evidence="4" id="KW-1185">Reference proteome</keyword>
<comment type="caution">
    <text evidence="3">The sequence shown here is derived from an EMBL/GenBank/DDBJ whole genome shotgun (WGS) entry which is preliminary data.</text>
</comment>
<protein>
    <submittedName>
        <fullName evidence="3">TIGR03986 family CRISPR-associated RAMP protein</fullName>
    </submittedName>
</protein>
<sequence length="765" mass="87402">MLPRHLNNVPENRKAKAPYNFVELPNDIVKVEPKSLPQHNVYYPESENRYTGRIKCTLTTESPLYIRCGLTKEEFACGAESKDLPNFFYTGIADKPRKPVIPGSSLRGMLRNLIEIISFSKIEAVSDQQHFFFRAVAAKKDDPLGNEYRKLVKNVKAGYLVRKGSNWYVQPAKTIDKSSFIWVKERDLSKIQTLIKMNQREYRPQYINVSFGDTFLKSPRRFTKQVSANKNLYPNLGVIVTSGNMLESSDSSENLYRRNHCIVPEINNDVDNIKINDDAIQHYRSALTDFQKQEPFDQDFGVLEAGRPIFYCEPQNGQTEVTLFGHCPNFRIPYSPLRDGKAASAFDFIPQSIRKSEKFDLADSIFGFIRHQDKDLQENYDAENSEKLKALAGRIFIENGICEQTVNDDIWLTGDVENPITPKILSNPKPTTFQHYLVQTSSEKIQLKHYASKAPQETNPGETIIRGHKLYWHKPNVKQEDIEEADTDKIKKANSQYTQIKPIKPGVIFKFNIHFENLSNIELGAILWILKIAADPKYCLSLGMGKPLGMGAVKIEHQVLLNTRSERYSGLFNGNQWLTGETNQSNTASKSEACINAFEKYITDNIHPDDHPEGYNAVKLCEIPRIQMLLLMLRCDKPPSANDTRYMTIDTKEYVNRPVLPTPFQVMGVPEQDKRRVRNITNRDLPKPKKENPAKLSQKFVEGQILDAKVSNIKGVEVTYQLLDGTKKTTKEHKKAAFLEEGQDVKVRITALKDDGSIKNVKYHE</sequence>
<evidence type="ECO:0000259" key="2">
    <source>
        <dbReference type="Pfam" id="PF03787"/>
    </source>
</evidence>
<dbReference type="CDD" id="cd09726">
    <property type="entry name" value="RAMP_I_III"/>
    <property type="match status" value="1"/>
</dbReference>
<dbReference type="InterPro" id="IPR023825">
    <property type="entry name" value="CRISPR-assoc_RAMP_BGP1436"/>
</dbReference>
<dbReference type="Pfam" id="PF03787">
    <property type="entry name" value="RAMPs"/>
    <property type="match status" value="1"/>
</dbReference>
<evidence type="ECO:0000313" key="3">
    <source>
        <dbReference type="EMBL" id="MBD2200671.1"/>
    </source>
</evidence>
<name>A0ABR8AL14_9CYAN</name>
<dbReference type="InterPro" id="IPR005537">
    <property type="entry name" value="RAMP_III_fam"/>
</dbReference>
<dbReference type="EMBL" id="JACJQH010000102">
    <property type="protein sequence ID" value="MBD2200671.1"/>
    <property type="molecule type" value="Genomic_DNA"/>
</dbReference>
<reference evidence="3 4" key="1">
    <citation type="journal article" date="2020" name="ISME J.">
        <title>Comparative genomics reveals insights into cyanobacterial evolution and habitat adaptation.</title>
        <authorList>
            <person name="Chen M.Y."/>
            <person name="Teng W.K."/>
            <person name="Zhao L."/>
            <person name="Hu C.X."/>
            <person name="Zhou Y.K."/>
            <person name="Han B.P."/>
            <person name="Song L.R."/>
            <person name="Shu W.S."/>
        </authorList>
    </citation>
    <scope>NUCLEOTIDE SEQUENCE [LARGE SCALE GENOMIC DNA]</scope>
    <source>
        <strain evidence="3 4">FACHB-288</strain>
    </source>
</reference>
<gene>
    <name evidence="3" type="ORF">H6G24_35385</name>
</gene>
<feature type="domain" description="CRISPR type III-associated protein" evidence="2">
    <location>
        <begin position="57"/>
        <end position="150"/>
    </location>
</feature>
<dbReference type="RefSeq" id="WP_190551800.1">
    <property type="nucleotide sequence ID" value="NZ_CAWPNO010000005.1"/>
</dbReference>
<accession>A0ABR8AL14</accession>
<proteinExistence type="predicted"/>